<feature type="transmembrane region" description="Helical" evidence="8">
    <location>
        <begin position="103"/>
        <end position="121"/>
    </location>
</feature>
<gene>
    <name evidence="10" type="ORF">SAMN02746065_11355</name>
</gene>
<dbReference type="GO" id="GO:0005886">
    <property type="term" value="C:plasma membrane"/>
    <property type="evidence" value="ECO:0007669"/>
    <property type="project" value="UniProtKB-SubCell"/>
</dbReference>
<dbReference type="RefSeq" id="WP_084069803.1">
    <property type="nucleotide sequence ID" value="NZ_FWXY01000013.1"/>
</dbReference>
<evidence type="ECO:0000256" key="8">
    <source>
        <dbReference type="RuleBase" id="RU363032"/>
    </source>
</evidence>
<feature type="transmembrane region" description="Helical" evidence="8">
    <location>
        <begin position="173"/>
        <end position="195"/>
    </location>
</feature>
<evidence type="ECO:0000256" key="2">
    <source>
        <dbReference type="ARBA" id="ARBA00020515"/>
    </source>
</evidence>
<dbReference type="PANTHER" id="PTHR43744:SF8">
    <property type="entry name" value="SN-GLYCEROL-3-PHOSPHATE TRANSPORT SYSTEM PERMEASE PROTEIN UGPE"/>
    <property type="match status" value="1"/>
</dbReference>
<dbReference type="Proteomes" id="UP000192418">
    <property type="component" value="Unassembled WGS sequence"/>
</dbReference>
<dbReference type="PANTHER" id="PTHR43744">
    <property type="entry name" value="ABC TRANSPORTER PERMEASE PROTEIN MG189-RELATED-RELATED"/>
    <property type="match status" value="1"/>
</dbReference>
<evidence type="ECO:0000256" key="5">
    <source>
        <dbReference type="ARBA" id="ARBA00022692"/>
    </source>
</evidence>
<keyword evidence="5 8" id="KW-0812">Transmembrane</keyword>
<dbReference type="AlphaFoldDB" id="A0A1W2CQZ8"/>
<dbReference type="Pfam" id="PF00528">
    <property type="entry name" value="BPD_transp_1"/>
    <property type="match status" value="1"/>
</dbReference>
<evidence type="ECO:0000256" key="6">
    <source>
        <dbReference type="ARBA" id="ARBA00022989"/>
    </source>
</evidence>
<sequence length="306" mass="34362">MVERTPLLDIFTYLFLMAGILIVGFPIIYSLIAATQTLEDVSKVPMPLIPGDQFWVNMQEAWSRGDLGTQIMNSFIMATGITMGKITISILGAFSIVYFDYRFRAVAFASVFCTLMLPVEVRIMPTYEVAANVLGPLQALWDFLHLNAVVSWFTANEFELALDWSLLDSYTGLILPLIASATCTFLFRQFFLTVPEELCEAAKMDGASPMTFFRKILLPLSKTNIAALVVIEFVYGYNQYLWPLLITTNPKMTTAVIGLQNLIPQADDLPEWNLALGAAILVMLPPVLVVLFMQRWFVKGLIEKEK</sequence>
<evidence type="ECO:0000313" key="10">
    <source>
        <dbReference type="EMBL" id="SMC87396.1"/>
    </source>
</evidence>
<keyword evidence="11" id="KW-1185">Reference proteome</keyword>
<dbReference type="CDD" id="cd06261">
    <property type="entry name" value="TM_PBP2"/>
    <property type="match status" value="1"/>
</dbReference>
<keyword evidence="4" id="KW-1003">Cell membrane</keyword>
<proteinExistence type="inferred from homology"/>
<keyword evidence="7 8" id="KW-0472">Membrane</keyword>
<evidence type="ECO:0000256" key="1">
    <source>
        <dbReference type="ARBA" id="ARBA00004651"/>
    </source>
</evidence>
<evidence type="ECO:0000256" key="7">
    <source>
        <dbReference type="ARBA" id="ARBA00023136"/>
    </source>
</evidence>
<dbReference type="OrthoDB" id="369039at2"/>
<dbReference type="SUPFAM" id="SSF161098">
    <property type="entry name" value="MetI-like"/>
    <property type="match status" value="1"/>
</dbReference>
<dbReference type="Gene3D" id="1.10.3720.10">
    <property type="entry name" value="MetI-like"/>
    <property type="match status" value="1"/>
</dbReference>
<feature type="transmembrane region" description="Helical" evidence="8">
    <location>
        <begin position="74"/>
        <end position="97"/>
    </location>
</feature>
<feature type="domain" description="ABC transmembrane type-1" evidence="9">
    <location>
        <begin position="71"/>
        <end position="293"/>
    </location>
</feature>
<protein>
    <recommendedName>
        <fullName evidence="2">sn-glycerol-3-phosphate transport system permease protein UgpE</fullName>
    </recommendedName>
</protein>
<comment type="similarity">
    <text evidence="8">Belongs to the binding-protein-dependent transport system permease family.</text>
</comment>
<evidence type="ECO:0000259" key="9">
    <source>
        <dbReference type="PROSITE" id="PS50928"/>
    </source>
</evidence>
<keyword evidence="3 8" id="KW-0813">Transport</keyword>
<evidence type="ECO:0000256" key="3">
    <source>
        <dbReference type="ARBA" id="ARBA00022448"/>
    </source>
</evidence>
<dbReference type="InterPro" id="IPR000515">
    <property type="entry name" value="MetI-like"/>
</dbReference>
<reference evidence="10 11" key="1">
    <citation type="submission" date="2017-04" db="EMBL/GenBank/DDBJ databases">
        <authorList>
            <person name="Afonso C.L."/>
            <person name="Miller P.J."/>
            <person name="Scott M.A."/>
            <person name="Spackman E."/>
            <person name="Goraichik I."/>
            <person name="Dimitrov K.M."/>
            <person name="Suarez D.L."/>
            <person name="Swayne D.E."/>
        </authorList>
    </citation>
    <scope>NUCLEOTIDE SEQUENCE [LARGE SCALE GENOMIC DNA]</scope>
    <source>
        <strain evidence="10 11">DSM 3385</strain>
    </source>
</reference>
<dbReference type="GO" id="GO:0055085">
    <property type="term" value="P:transmembrane transport"/>
    <property type="evidence" value="ECO:0007669"/>
    <property type="project" value="InterPro"/>
</dbReference>
<dbReference type="STRING" id="1121400.SAMN02746065_11355"/>
<organism evidence="10 11">
    <name type="scientific">Desulfocicer vacuolatum DSM 3385</name>
    <dbReference type="NCBI Taxonomy" id="1121400"/>
    <lineage>
        <taxon>Bacteria</taxon>
        <taxon>Pseudomonadati</taxon>
        <taxon>Thermodesulfobacteriota</taxon>
        <taxon>Desulfobacteria</taxon>
        <taxon>Desulfobacterales</taxon>
        <taxon>Desulfobacteraceae</taxon>
        <taxon>Desulfocicer</taxon>
    </lineage>
</organism>
<comment type="subcellular location">
    <subcellularLocation>
        <location evidence="1 8">Cell membrane</location>
        <topology evidence="1 8">Multi-pass membrane protein</topology>
    </subcellularLocation>
</comment>
<evidence type="ECO:0000256" key="4">
    <source>
        <dbReference type="ARBA" id="ARBA00022475"/>
    </source>
</evidence>
<dbReference type="PROSITE" id="PS50928">
    <property type="entry name" value="ABC_TM1"/>
    <property type="match status" value="1"/>
</dbReference>
<feature type="transmembrane region" description="Helical" evidence="8">
    <location>
        <begin position="274"/>
        <end position="298"/>
    </location>
</feature>
<dbReference type="InterPro" id="IPR035906">
    <property type="entry name" value="MetI-like_sf"/>
</dbReference>
<keyword evidence="6 8" id="KW-1133">Transmembrane helix</keyword>
<accession>A0A1W2CQZ8</accession>
<feature type="transmembrane region" description="Helical" evidence="8">
    <location>
        <begin position="12"/>
        <end position="34"/>
    </location>
</feature>
<feature type="transmembrane region" description="Helical" evidence="8">
    <location>
        <begin position="216"/>
        <end position="237"/>
    </location>
</feature>
<dbReference type="EMBL" id="FWXY01000013">
    <property type="protein sequence ID" value="SMC87396.1"/>
    <property type="molecule type" value="Genomic_DNA"/>
</dbReference>
<evidence type="ECO:0000313" key="11">
    <source>
        <dbReference type="Proteomes" id="UP000192418"/>
    </source>
</evidence>
<name>A0A1W2CQZ8_9BACT</name>